<comment type="caution">
    <text evidence="2">The sequence shown here is derived from an EMBL/GenBank/DDBJ whole genome shotgun (WGS) entry which is preliminary data.</text>
</comment>
<protein>
    <recommendedName>
        <fullName evidence="4">Flagellin N-terminal domain-containing protein</fullName>
    </recommendedName>
</protein>
<evidence type="ECO:0000256" key="1">
    <source>
        <dbReference type="SAM" id="MobiDB-lite"/>
    </source>
</evidence>
<accession>A0ABT8T884</accession>
<organism evidence="2 3">
    <name type="scientific">Campylobacter magnus</name>
    <dbReference type="NCBI Taxonomy" id="3026462"/>
    <lineage>
        <taxon>Bacteria</taxon>
        <taxon>Pseudomonadati</taxon>
        <taxon>Campylobacterota</taxon>
        <taxon>Epsilonproteobacteria</taxon>
        <taxon>Campylobacterales</taxon>
        <taxon>Campylobacteraceae</taxon>
        <taxon>Campylobacter</taxon>
    </lineage>
</organism>
<dbReference type="Proteomes" id="UP001171111">
    <property type="component" value="Unassembled WGS sequence"/>
</dbReference>
<dbReference type="EMBL" id="JAULJQ010000009">
    <property type="protein sequence ID" value="MDO2409955.1"/>
    <property type="molecule type" value="Genomic_DNA"/>
</dbReference>
<proteinExistence type="predicted"/>
<feature type="region of interest" description="Disordered" evidence="1">
    <location>
        <begin position="18"/>
        <end position="46"/>
    </location>
</feature>
<name>A0ABT8T884_9BACT</name>
<dbReference type="PANTHER" id="PTHR39431">
    <property type="entry name" value="FRPA/C-RELATED PROTEIN"/>
    <property type="match status" value="1"/>
</dbReference>
<keyword evidence="3" id="KW-1185">Reference proteome</keyword>
<gene>
    <name evidence="2" type="ORF">Q2362_07650</name>
</gene>
<dbReference type="RefSeq" id="WP_302244720.1">
    <property type="nucleotide sequence ID" value="NZ_JAULJQ010000009.1"/>
</dbReference>
<reference evidence="2 3" key="1">
    <citation type="submission" date="2023-06" db="EMBL/GenBank/DDBJ databases">
        <title>Campylobacter magnum sp. nov., isolated from cecal contents of domestic pigs (Sus scrofa domesticus).</title>
        <authorList>
            <person name="Papic B."/>
            <person name="Gruntar I."/>
        </authorList>
    </citation>
    <scope>NUCLEOTIDE SEQUENCE [LARGE SCALE GENOMIC DNA]</scope>
    <source>
        <strain evidence="3">34484-21</strain>
    </source>
</reference>
<evidence type="ECO:0000313" key="3">
    <source>
        <dbReference type="Proteomes" id="UP001171111"/>
    </source>
</evidence>
<dbReference type="PANTHER" id="PTHR39431:SF1">
    <property type="entry name" value="FRPA_C-RELATED PROTEIN"/>
    <property type="match status" value="1"/>
</dbReference>
<sequence length="355" mass="38369">MKIMDYNLNLHSNSTATELKQSAGKTELSTSETSSQGHFTSEQGAVFSTSATTQSELKISSEQDMFKNIIKFADEAIKSLKNLRDSLGLGAGENDKLSNILDNMKRTLNGDKIEFSTKQGYTKDGIYTEVLTTTTLESSTQKNSALSMAATGIIKTADKEINLNLNFNLSQSFVRQNFSISQQLVSFRLVDPLVINLVGELPSLEARTFSFDIDSDGELDQISRLKSGSGFLALDKNGNGVIDDGSELFGTKTGDGFGELASYDEDGNGWIDENDSIFAGLRVWLNDSEGSRLIALGEAGVGAIFLDSTQSGFELKNSDDQTLGVLQKSGVFLFESGEAGAISHIDIAKQTPFYA</sequence>
<evidence type="ECO:0000313" key="2">
    <source>
        <dbReference type="EMBL" id="MDO2409955.1"/>
    </source>
</evidence>
<evidence type="ECO:0008006" key="4">
    <source>
        <dbReference type="Google" id="ProtNLM"/>
    </source>
</evidence>